<gene>
    <name evidence="2" type="ORF">PsYK624_099820</name>
</gene>
<accession>A0A9P3LGN5</accession>
<evidence type="ECO:0000313" key="3">
    <source>
        <dbReference type="Proteomes" id="UP000703269"/>
    </source>
</evidence>
<reference evidence="2 3" key="1">
    <citation type="submission" date="2021-08" db="EMBL/GenBank/DDBJ databases">
        <title>Draft Genome Sequence of Phanerochaete sordida strain YK-624.</title>
        <authorList>
            <person name="Mori T."/>
            <person name="Dohra H."/>
            <person name="Suzuki T."/>
            <person name="Kawagishi H."/>
            <person name="Hirai H."/>
        </authorList>
    </citation>
    <scope>NUCLEOTIDE SEQUENCE [LARGE SCALE GENOMIC DNA]</scope>
    <source>
        <strain evidence="2 3">YK-624</strain>
    </source>
</reference>
<dbReference type="Proteomes" id="UP000703269">
    <property type="component" value="Unassembled WGS sequence"/>
</dbReference>
<name>A0A9P3LGN5_9APHY</name>
<keyword evidence="3" id="KW-1185">Reference proteome</keyword>
<organism evidence="2 3">
    <name type="scientific">Phanerochaete sordida</name>
    <dbReference type="NCBI Taxonomy" id="48140"/>
    <lineage>
        <taxon>Eukaryota</taxon>
        <taxon>Fungi</taxon>
        <taxon>Dikarya</taxon>
        <taxon>Basidiomycota</taxon>
        <taxon>Agaricomycotina</taxon>
        <taxon>Agaricomycetes</taxon>
        <taxon>Polyporales</taxon>
        <taxon>Phanerochaetaceae</taxon>
        <taxon>Phanerochaete</taxon>
    </lineage>
</organism>
<dbReference type="AlphaFoldDB" id="A0A9P3LGN5"/>
<feature type="region of interest" description="Disordered" evidence="1">
    <location>
        <begin position="67"/>
        <end position="107"/>
    </location>
</feature>
<dbReference type="EMBL" id="BPQB01000035">
    <property type="protein sequence ID" value="GJE93819.1"/>
    <property type="molecule type" value="Genomic_DNA"/>
</dbReference>
<protein>
    <submittedName>
        <fullName evidence="2">Uncharacterized protein</fullName>
    </submittedName>
</protein>
<evidence type="ECO:0000313" key="2">
    <source>
        <dbReference type="EMBL" id="GJE93819.1"/>
    </source>
</evidence>
<evidence type="ECO:0000256" key="1">
    <source>
        <dbReference type="SAM" id="MobiDB-lite"/>
    </source>
</evidence>
<comment type="caution">
    <text evidence="2">The sequence shown here is derived from an EMBL/GenBank/DDBJ whole genome shotgun (WGS) entry which is preliminary data.</text>
</comment>
<proteinExistence type="predicted"/>
<sequence length="107" mass="11840">MKLLKSRPPAYSADEAELPDYELERFLDGRWASRAPTVSDAGTHREVMASVEQQDWYAMHVRIGDMLHDPRQNSGTMLPDPESMNAAPEQNRSGTADAGSHVSAEQA</sequence>